<dbReference type="InterPro" id="IPR003598">
    <property type="entry name" value="Ig_sub2"/>
</dbReference>
<keyword evidence="6 8" id="KW-0472">Membrane</keyword>
<dbReference type="Pfam" id="PF13927">
    <property type="entry name" value="Ig_3"/>
    <property type="match status" value="2"/>
</dbReference>
<dbReference type="PROSITE" id="PS50835">
    <property type="entry name" value="IG_LIKE"/>
    <property type="match status" value="2"/>
</dbReference>
<feature type="transmembrane region" description="Helical" evidence="8">
    <location>
        <begin position="488"/>
        <end position="511"/>
    </location>
</feature>
<dbReference type="Proteomes" id="UP000632118">
    <property type="component" value="Unassembled WGS sequence"/>
</dbReference>
<proteinExistence type="inferred from homology"/>
<dbReference type="PANTHER" id="PTHR12035">
    <property type="entry name" value="SIALIC ACID BINDING IMMUNOGLOBULIN-LIKE LECTIN"/>
    <property type="match status" value="1"/>
</dbReference>
<dbReference type="InterPro" id="IPR007110">
    <property type="entry name" value="Ig-like_dom"/>
</dbReference>
<accession>A0A850WLR7</accession>
<dbReference type="InterPro" id="IPR036179">
    <property type="entry name" value="Ig-like_dom_sf"/>
</dbReference>
<dbReference type="EMBL" id="WAAD01043229">
    <property type="protein sequence ID" value="NWH55514.1"/>
    <property type="molecule type" value="Genomic_DNA"/>
</dbReference>
<dbReference type="InterPro" id="IPR013783">
    <property type="entry name" value="Ig-like_fold"/>
</dbReference>
<evidence type="ECO:0000256" key="4">
    <source>
        <dbReference type="ARBA" id="ARBA00022889"/>
    </source>
</evidence>
<reference evidence="10" key="1">
    <citation type="submission" date="2019-09" db="EMBL/GenBank/DDBJ databases">
        <title>Bird 10,000 Genomes (B10K) Project - Family phase.</title>
        <authorList>
            <person name="Zhang G."/>
        </authorList>
    </citation>
    <scope>NUCLEOTIDE SEQUENCE</scope>
    <source>
        <strain evidence="10">B10K-DU-002-48</strain>
        <tissue evidence="10">Muscle</tissue>
    </source>
</reference>
<dbReference type="SMART" id="SM00409">
    <property type="entry name" value="IG"/>
    <property type="match status" value="3"/>
</dbReference>
<evidence type="ECO:0000313" key="11">
    <source>
        <dbReference type="Proteomes" id="UP000632118"/>
    </source>
</evidence>
<keyword evidence="4" id="KW-0130">Cell adhesion</keyword>
<evidence type="ECO:0000256" key="3">
    <source>
        <dbReference type="ARBA" id="ARBA00022734"/>
    </source>
</evidence>
<evidence type="ECO:0000256" key="2">
    <source>
        <dbReference type="ARBA" id="ARBA00022692"/>
    </source>
</evidence>
<keyword evidence="5 8" id="KW-1133">Transmembrane helix</keyword>
<dbReference type="OrthoDB" id="10012075at2759"/>
<keyword evidence="2 8" id="KW-0812">Transmembrane</keyword>
<evidence type="ECO:0000259" key="9">
    <source>
        <dbReference type="PROSITE" id="PS50835"/>
    </source>
</evidence>
<sequence>WVSPSLGTSGGPWAAWMPPAVAGLSGTCVAIPCRFGYPEELRPATVHGLWYFGSPYPKNYPPVVARSRTGAVHESFTGRARLVGDPGVRDCSLLLGPLSPELAGKYYFRGDLGGYNQYSFSEHTTLEVLEEPVLEVPPELVAGEEVELRCRVPDNCPQLRPRVGWEGIEELPEVSERELREDAAGAGTVLALLRFRPRREDGGRRLSCRVAFANSTLAFEATVALDVQLELGCEAEGRPPPLLSWFRGVTVLREEPVSTNLRLVLSRVEPDHAGTYSCVAENRHGRHNRSLHLHVAYAPRSPILNGSLWVVAGDPVTVTCGAASHPAPIVTVTRGRRVVAAAVYEPQVTMTLAAARPEDAGEYLCRAENQHGESSLAFNLTVEFPPILLPDSRCTPGGDGARCVCSASAIPEPAVTFDLPSRNVTVTEGHRDYTVTTPGRGTGRVVTVTGILTLRGTLDPRLAVLCSAHNPHGSIRQQLRFHHPGGLVWAKVGPVGAVVAFAIVIALVCYLSQSRRK</sequence>
<dbReference type="InterPro" id="IPR003599">
    <property type="entry name" value="Ig_sub"/>
</dbReference>
<keyword evidence="3" id="KW-0430">Lectin</keyword>
<dbReference type="PANTHER" id="PTHR12035:SF107">
    <property type="entry name" value="MYELIN-ASSOCIATED GLYCOPROTEIN"/>
    <property type="match status" value="1"/>
</dbReference>
<feature type="domain" description="Ig-like" evidence="9">
    <location>
        <begin position="172"/>
        <end position="294"/>
    </location>
</feature>
<evidence type="ECO:0000256" key="6">
    <source>
        <dbReference type="ARBA" id="ARBA00023136"/>
    </source>
</evidence>
<name>A0A850WLR7_FREMA</name>
<organism evidence="10 11">
    <name type="scientific">Fregata magnificens</name>
    <name type="common">Magnificent frigatebird</name>
    <dbReference type="NCBI Taxonomy" id="37042"/>
    <lineage>
        <taxon>Eukaryota</taxon>
        <taxon>Metazoa</taxon>
        <taxon>Chordata</taxon>
        <taxon>Craniata</taxon>
        <taxon>Vertebrata</taxon>
        <taxon>Euteleostomi</taxon>
        <taxon>Archelosauria</taxon>
        <taxon>Archosauria</taxon>
        <taxon>Dinosauria</taxon>
        <taxon>Saurischia</taxon>
        <taxon>Theropoda</taxon>
        <taxon>Coelurosauria</taxon>
        <taxon>Aves</taxon>
        <taxon>Neognathae</taxon>
        <taxon>Neoaves</taxon>
        <taxon>Aequornithes</taxon>
        <taxon>Suliformes</taxon>
        <taxon>Fregatidae</taxon>
        <taxon>Fregata</taxon>
    </lineage>
</organism>
<dbReference type="GO" id="GO:0007155">
    <property type="term" value="P:cell adhesion"/>
    <property type="evidence" value="ECO:0007669"/>
    <property type="project" value="UniProtKB-KW"/>
</dbReference>
<feature type="non-terminal residue" evidence="10">
    <location>
        <position position="1"/>
    </location>
</feature>
<dbReference type="InterPro" id="IPR051036">
    <property type="entry name" value="SIGLEC"/>
</dbReference>
<dbReference type="Gene3D" id="2.60.40.10">
    <property type="entry name" value="Immunoglobulins"/>
    <property type="match status" value="4"/>
</dbReference>
<dbReference type="GO" id="GO:0005886">
    <property type="term" value="C:plasma membrane"/>
    <property type="evidence" value="ECO:0007669"/>
    <property type="project" value="TreeGrafter"/>
</dbReference>
<evidence type="ECO:0000313" key="10">
    <source>
        <dbReference type="EMBL" id="NWH55514.1"/>
    </source>
</evidence>
<keyword evidence="11" id="KW-1185">Reference proteome</keyword>
<comment type="caution">
    <text evidence="10">The sequence shown here is derived from an EMBL/GenBank/DDBJ whole genome shotgun (WGS) entry which is preliminary data.</text>
</comment>
<comment type="similarity">
    <text evidence="7">Belongs to the immunoglobulin superfamily. SIGLEC (sialic acid binding Ig-like lectin) family.</text>
</comment>
<gene>
    <name evidence="10" type="primary">Smp</name>
    <name evidence="10" type="ORF">FREMAG_R14147</name>
</gene>
<dbReference type="GO" id="GO:0033691">
    <property type="term" value="F:sialic acid binding"/>
    <property type="evidence" value="ECO:0007669"/>
    <property type="project" value="TreeGrafter"/>
</dbReference>
<dbReference type="AlphaFoldDB" id="A0A850WLR7"/>
<feature type="non-terminal residue" evidence="10">
    <location>
        <position position="517"/>
    </location>
</feature>
<protein>
    <submittedName>
        <fullName evidence="10">SMP protein</fullName>
    </submittedName>
</protein>
<evidence type="ECO:0000256" key="5">
    <source>
        <dbReference type="ARBA" id="ARBA00022989"/>
    </source>
</evidence>
<evidence type="ECO:0000256" key="7">
    <source>
        <dbReference type="ARBA" id="ARBA00038361"/>
    </source>
</evidence>
<dbReference type="GO" id="GO:0030246">
    <property type="term" value="F:carbohydrate binding"/>
    <property type="evidence" value="ECO:0007669"/>
    <property type="project" value="UniProtKB-KW"/>
</dbReference>
<dbReference type="CDD" id="cd00096">
    <property type="entry name" value="Ig"/>
    <property type="match status" value="1"/>
</dbReference>
<evidence type="ECO:0000256" key="1">
    <source>
        <dbReference type="ARBA" id="ARBA00004479"/>
    </source>
</evidence>
<dbReference type="SMART" id="SM00408">
    <property type="entry name" value="IGc2"/>
    <property type="match status" value="2"/>
</dbReference>
<dbReference type="SUPFAM" id="SSF48726">
    <property type="entry name" value="Immunoglobulin"/>
    <property type="match status" value="4"/>
</dbReference>
<comment type="subcellular location">
    <subcellularLocation>
        <location evidence="1">Membrane</location>
        <topology evidence="1">Single-pass type I membrane protein</topology>
    </subcellularLocation>
</comment>
<feature type="domain" description="Ig-like" evidence="9">
    <location>
        <begin position="299"/>
        <end position="381"/>
    </location>
</feature>
<evidence type="ECO:0000256" key="8">
    <source>
        <dbReference type="SAM" id="Phobius"/>
    </source>
</evidence>